<dbReference type="AlphaFoldDB" id="A0A1B9P1B3"/>
<sequence>MPAKLMNINPVKDDNLMKVTQCWLQGIIKHSKATKVICFLSQTSGVELIKIAEGCSNDIQTCFSEPVSRGRDQKKKTISTEYNQFNTLTLCMSEGRNFNLHFSQCSDEIKNIIFTPSEHYELTDGEVEFMPLINSKKCVSGVLVFYFSDFITYKQSDRQTIQTLNSLAIDRVALTSKHQQELLETRIDSPSHTQCIPANFNIIGNSNAMREVRLNISKALHINRNILVTGDTGSGKELIAKAIHQFGNRRNEPYVVQNCASIPEHLLESELFGYEKGAFTGADRNYIGLIRSADKGILFLDEIGDMPSSLQAKLLRVLEEKKVRPLGSTTIYDIDVKVIAATHQALMKKIEHGEFRQDLYFRLAQFPIVLPQLKERTGDISLLAHFFVAQYAIEQNQPTPELSDGFLDSLQTYPFPGNVRELKNIIERCCIEDPHARRLNKSILLRVLNEFTVMSPIVHSSNNSQLTGSLSTQIEQFEKTVLVQYLEKHQGHLQTIANRLELSKGSLDYRLRKFNLSAKEWRF</sequence>
<dbReference type="EMBL" id="MAJU01000008">
    <property type="protein sequence ID" value="OCH22149.1"/>
    <property type="molecule type" value="Genomic_DNA"/>
</dbReference>
<dbReference type="Gene3D" id="3.40.50.300">
    <property type="entry name" value="P-loop containing nucleotide triphosphate hydrolases"/>
    <property type="match status" value="1"/>
</dbReference>
<dbReference type="SMART" id="SM00382">
    <property type="entry name" value="AAA"/>
    <property type="match status" value="1"/>
</dbReference>
<dbReference type="InterPro" id="IPR003593">
    <property type="entry name" value="AAA+_ATPase"/>
</dbReference>
<dbReference type="InterPro" id="IPR025943">
    <property type="entry name" value="Sigma_54_int_dom_ATP-bd_2"/>
</dbReference>
<dbReference type="Gene3D" id="1.10.10.60">
    <property type="entry name" value="Homeodomain-like"/>
    <property type="match status" value="1"/>
</dbReference>
<keyword evidence="5" id="KW-0804">Transcription</keyword>
<dbReference type="Pfam" id="PF00158">
    <property type="entry name" value="Sigma54_activat"/>
    <property type="match status" value="1"/>
</dbReference>
<dbReference type="Pfam" id="PF02954">
    <property type="entry name" value="HTH_8"/>
    <property type="match status" value="1"/>
</dbReference>
<evidence type="ECO:0000259" key="6">
    <source>
        <dbReference type="PROSITE" id="PS50045"/>
    </source>
</evidence>
<keyword evidence="1" id="KW-0547">Nucleotide-binding</keyword>
<dbReference type="PANTHER" id="PTHR32071:SF117">
    <property type="entry name" value="PTS-DEPENDENT DIHYDROXYACETONE KINASE OPERON REGULATORY PROTEIN-RELATED"/>
    <property type="match status" value="1"/>
</dbReference>
<dbReference type="RefSeq" id="WP_065610743.1">
    <property type="nucleotide sequence ID" value="NZ_CAWMPN010000008.1"/>
</dbReference>
<gene>
    <name evidence="7" type="ORF">A6E04_09880</name>
</gene>
<proteinExistence type="predicted"/>
<dbReference type="FunFam" id="3.40.50.300:FF:000006">
    <property type="entry name" value="DNA-binding transcriptional regulator NtrC"/>
    <property type="match status" value="1"/>
</dbReference>
<dbReference type="InterPro" id="IPR002078">
    <property type="entry name" value="Sigma_54_int"/>
</dbReference>
<dbReference type="PROSITE" id="PS50045">
    <property type="entry name" value="SIGMA54_INTERACT_4"/>
    <property type="match status" value="1"/>
</dbReference>
<dbReference type="Pfam" id="PF25601">
    <property type="entry name" value="AAA_lid_14"/>
    <property type="match status" value="1"/>
</dbReference>
<evidence type="ECO:0000313" key="8">
    <source>
        <dbReference type="Proteomes" id="UP000093523"/>
    </source>
</evidence>
<dbReference type="InterPro" id="IPR058031">
    <property type="entry name" value="AAA_lid_NorR"/>
</dbReference>
<dbReference type="InterPro" id="IPR025662">
    <property type="entry name" value="Sigma_54_int_dom_ATP-bd_1"/>
</dbReference>
<dbReference type="InterPro" id="IPR027417">
    <property type="entry name" value="P-loop_NTPase"/>
</dbReference>
<dbReference type="InterPro" id="IPR009057">
    <property type="entry name" value="Homeodomain-like_sf"/>
</dbReference>
<evidence type="ECO:0000256" key="4">
    <source>
        <dbReference type="ARBA" id="ARBA00023125"/>
    </source>
</evidence>
<dbReference type="STRING" id="688.A6E04_09880"/>
<dbReference type="InterPro" id="IPR002197">
    <property type="entry name" value="HTH_Fis"/>
</dbReference>
<dbReference type="SUPFAM" id="SSF46689">
    <property type="entry name" value="Homeodomain-like"/>
    <property type="match status" value="1"/>
</dbReference>
<evidence type="ECO:0000256" key="2">
    <source>
        <dbReference type="ARBA" id="ARBA00022840"/>
    </source>
</evidence>
<dbReference type="PROSITE" id="PS00675">
    <property type="entry name" value="SIGMA54_INTERACT_1"/>
    <property type="match status" value="1"/>
</dbReference>
<dbReference type="OrthoDB" id="9804019at2"/>
<evidence type="ECO:0000256" key="5">
    <source>
        <dbReference type="ARBA" id="ARBA00023163"/>
    </source>
</evidence>
<evidence type="ECO:0000256" key="1">
    <source>
        <dbReference type="ARBA" id="ARBA00022741"/>
    </source>
</evidence>
<comment type="caution">
    <text evidence="7">The sequence shown here is derived from an EMBL/GenBank/DDBJ whole genome shotgun (WGS) entry which is preliminary data.</text>
</comment>
<dbReference type="Proteomes" id="UP000093523">
    <property type="component" value="Unassembled WGS sequence"/>
</dbReference>
<reference evidence="7 8" key="1">
    <citation type="submission" date="2016-06" db="EMBL/GenBank/DDBJ databases">
        <authorList>
            <person name="Kjaerup R.B."/>
            <person name="Dalgaard T.S."/>
            <person name="Juul-Madsen H.R."/>
        </authorList>
    </citation>
    <scope>NUCLEOTIDE SEQUENCE [LARGE SCALE GENOMIC DNA]</scope>
    <source>
        <strain evidence="7 8">1S159</strain>
    </source>
</reference>
<dbReference type="InterPro" id="IPR025944">
    <property type="entry name" value="Sigma_54_int_dom_CS"/>
</dbReference>
<feature type="domain" description="Sigma-54 factor interaction" evidence="6">
    <location>
        <begin position="202"/>
        <end position="431"/>
    </location>
</feature>
<organism evidence="7 8">
    <name type="scientific">Aliivibrio logei</name>
    <name type="common">Vibrio logei</name>
    <dbReference type="NCBI Taxonomy" id="688"/>
    <lineage>
        <taxon>Bacteria</taxon>
        <taxon>Pseudomonadati</taxon>
        <taxon>Pseudomonadota</taxon>
        <taxon>Gammaproteobacteria</taxon>
        <taxon>Vibrionales</taxon>
        <taxon>Vibrionaceae</taxon>
        <taxon>Aliivibrio</taxon>
    </lineage>
</organism>
<dbReference type="PROSITE" id="PS00676">
    <property type="entry name" value="SIGMA54_INTERACT_2"/>
    <property type="match status" value="1"/>
</dbReference>
<dbReference type="GO" id="GO:0043565">
    <property type="term" value="F:sequence-specific DNA binding"/>
    <property type="evidence" value="ECO:0007669"/>
    <property type="project" value="InterPro"/>
</dbReference>
<keyword evidence="3" id="KW-0805">Transcription regulation</keyword>
<dbReference type="CDD" id="cd00009">
    <property type="entry name" value="AAA"/>
    <property type="match status" value="1"/>
</dbReference>
<dbReference type="SUPFAM" id="SSF52540">
    <property type="entry name" value="P-loop containing nucleoside triphosphate hydrolases"/>
    <property type="match status" value="1"/>
</dbReference>
<dbReference type="Gene3D" id="1.10.8.60">
    <property type="match status" value="1"/>
</dbReference>
<evidence type="ECO:0000256" key="3">
    <source>
        <dbReference type="ARBA" id="ARBA00023015"/>
    </source>
</evidence>
<dbReference type="PANTHER" id="PTHR32071">
    <property type="entry name" value="TRANSCRIPTIONAL REGULATORY PROTEIN"/>
    <property type="match status" value="1"/>
</dbReference>
<keyword evidence="2" id="KW-0067">ATP-binding</keyword>
<dbReference type="GO" id="GO:0005524">
    <property type="term" value="F:ATP binding"/>
    <property type="evidence" value="ECO:0007669"/>
    <property type="project" value="UniProtKB-KW"/>
</dbReference>
<dbReference type="GO" id="GO:0006355">
    <property type="term" value="P:regulation of DNA-templated transcription"/>
    <property type="evidence" value="ECO:0007669"/>
    <property type="project" value="InterPro"/>
</dbReference>
<protein>
    <submittedName>
        <fullName evidence="7">AAA family ATPase</fullName>
    </submittedName>
</protein>
<evidence type="ECO:0000313" key="7">
    <source>
        <dbReference type="EMBL" id="OCH22149.1"/>
    </source>
</evidence>
<accession>A0A1B9P1B3</accession>
<keyword evidence="4" id="KW-0238">DNA-binding</keyword>
<name>A0A1B9P1B3_ALILO</name>
<dbReference type="PROSITE" id="PS00688">
    <property type="entry name" value="SIGMA54_INTERACT_3"/>
    <property type="match status" value="1"/>
</dbReference>